<reference evidence="2" key="1">
    <citation type="submission" date="2022-03" db="EMBL/GenBank/DDBJ databases">
        <title>De novo assembled genomes of Belliella spp. (Cyclobacteriaceae) strains.</title>
        <authorList>
            <person name="Szabo A."/>
            <person name="Korponai K."/>
            <person name="Felfoldi T."/>
        </authorList>
    </citation>
    <scope>NUCLEOTIDE SEQUENCE</scope>
    <source>
        <strain evidence="2">DSM 111904</strain>
    </source>
</reference>
<comment type="caution">
    <text evidence="2">The sequence shown here is derived from an EMBL/GenBank/DDBJ whole genome shotgun (WGS) entry which is preliminary data.</text>
</comment>
<dbReference type="Pfam" id="PF00782">
    <property type="entry name" value="DSPc"/>
    <property type="match status" value="1"/>
</dbReference>
<organism evidence="2 3">
    <name type="scientific">Belliella filtrata</name>
    <dbReference type="NCBI Taxonomy" id="2923435"/>
    <lineage>
        <taxon>Bacteria</taxon>
        <taxon>Pseudomonadati</taxon>
        <taxon>Bacteroidota</taxon>
        <taxon>Cytophagia</taxon>
        <taxon>Cytophagales</taxon>
        <taxon>Cyclobacteriaceae</taxon>
        <taxon>Belliella</taxon>
    </lineage>
</organism>
<dbReference type="SUPFAM" id="SSF52799">
    <property type="entry name" value="(Phosphotyrosine protein) phosphatases II"/>
    <property type="match status" value="1"/>
</dbReference>
<proteinExistence type="predicted"/>
<dbReference type="Proteomes" id="UP001165489">
    <property type="component" value="Unassembled WGS sequence"/>
</dbReference>
<dbReference type="Gene3D" id="3.90.190.10">
    <property type="entry name" value="Protein tyrosine phosphatase superfamily"/>
    <property type="match status" value="1"/>
</dbReference>
<accession>A0ABS9V2J3</accession>
<gene>
    <name evidence="2" type="ORF">MM239_12390</name>
</gene>
<feature type="domain" description="Dual specificity phosphatase catalytic" evidence="1">
    <location>
        <begin position="63"/>
        <end position="129"/>
    </location>
</feature>
<evidence type="ECO:0000313" key="3">
    <source>
        <dbReference type="Proteomes" id="UP001165489"/>
    </source>
</evidence>
<evidence type="ECO:0000313" key="2">
    <source>
        <dbReference type="EMBL" id="MCH7410198.1"/>
    </source>
</evidence>
<name>A0ABS9V2J3_9BACT</name>
<dbReference type="RefSeq" id="WP_241348566.1">
    <property type="nucleotide sequence ID" value="NZ_JAKZGP010000031.1"/>
</dbReference>
<keyword evidence="3" id="KW-1185">Reference proteome</keyword>
<evidence type="ECO:0000259" key="1">
    <source>
        <dbReference type="Pfam" id="PF00782"/>
    </source>
</evidence>
<protein>
    <submittedName>
        <fullName evidence="2">Dual specificity protein phosphatase family protein</fullName>
    </submittedName>
</protein>
<dbReference type="EMBL" id="JAKZGP010000031">
    <property type="protein sequence ID" value="MCH7410198.1"/>
    <property type="molecule type" value="Genomic_DNA"/>
</dbReference>
<sequence length="161" mass="18657">MKQIKDIPLFVGVKEQYTIAKNKGMKIVCALNRANGFVTHQSMVGWQGRGCDPRHPHYLFRRDEDAIYLNMIDGDDPKYVNDAMINPALDFIHQNLSNGNEVFVYCSLGESRSPSIALMYLLEYNLIEKSANTFRIFQNECYPNYQPKNGNLLYIKRRWGI</sequence>
<dbReference type="InterPro" id="IPR000340">
    <property type="entry name" value="Dual-sp_phosphatase_cat-dom"/>
</dbReference>
<dbReference type="InterPro" id="IPR029021">
    <property type="entry name" value="Prot-tyrosine_phosphatase-like"/>
</dbReference>